<dbReference type="Proteomes" id="UP000535890">
    <property type="component" value="Unassembled WGS sequence"/>
</dbReference>
<sequence>MSTPSEDRAAIVTGSTSGIGRAVVDRLVSDGWQVLGVDLEAVDDLKGAETLGADLTTREGNRAAVDTALEAFGRIDLVVPNAGFQHVSPVADFPEDRWDALLQILLTSPFLLAKYAWPALVEAPRGGRFIPIASAHALAASPFKAGYVSAKHGVLGLVKTLALEGAAQGVTAAAVCPAYVRTPLVEKQIADQAKAHGISEDRVIEEVILTPHAVKRLIEPSEVADVVAFLTTPAGSTFTGVPVTMDMGWTAR</sequence>
<accession>A0A7Y9DUG1</accession>
<dbReference type="SUPFAM" id="SSF51735">
    <property type="entry name" value="NAD(P)-binding Rossmann-fold domains"/>
    <property type="match status" value="1"/>
</dbReference>
<comment type="caution">
    <text evidence="4">The sequence shown here is derived from an EMBL/GenBank/DDBJ whole genome shotgun (WGS) entry which is preliminary data.</text>
</comment>
<dbReference type="InterPro" id="IPR002347">
    <property type="entry name" value="SDR_fam"/>
</dbReference>
<dbReference type="RefSeq" id="WP_343053902.1">
    <property type="nucleotide sequence ID" value="NZ_BAABHP010000017.1"/>
</dbReference>
<evidence type="ECO:0000256" key="2">
    <source>
        <dbReference type="ARBA" id="ARBA00023002"/>
    </source>
</evidence>
<evidence type="ECO:0000256" key="3">
    <source>
        <dbReference type="RuleBase" id="RU000363"/>
    </source>
</evidence>
<reference evidence="4 5" key="1">
    <citation type="submission" date="2020-07" db="EMBL/GenBank/DDBJ databases">
        <title>Sequencing the genomes of 1000 actinobacteria strains.</title>
        <authorList>
            <person name="Klenk H.-P."/>
        </authorList>
    </citation>
    <scope>NUCLEOTIDE SEQUENCE [LARGE SCALE GENOMIC DNA]</scope>
    <source>
        <strain evidence="4 5">DSM 45772</strain>
    </source>
</reference>
<dbReference type="PRINTS" id="PR00081">
    <property type="entry name" value="GDHRDH"/>
</dbReference>
<dbReference type="InterPro" id="IPR050259">
    <property type="entry name" value="SDR"/>
</dbReference>
<evidence type="ECO:0000256" key="1">
    <source>
        <dbReference type="ARBA" id="ARBA00006484"/>
    </source>
</evidence>
<protein>
    <submittedName>
        <fullName evidence="4">3-hydroxybutyrate dehydrogenase</fullName>
        <ecNumber evidence="4">1.1.1.30</ecNumber>
    </submittedName>
</protein>
<dbReference type="GO" id="GO:0032787">
    <property type="term" value="P:monocarboxylic acid metabolic process"/>
    <property type="evidence" value="ECO:0007669"/>
    <property type="project" value="UniProtKB-ARBA"/>
</dbReference>
<evidence type="ECO:0000313" key="4">
    <source>
        <dbReference type="EMBL" id="NYD35621.1"/>
    </source>
</evidence>
<dbReference type="InterPro" id="IPR020904">
    <property type="entry name" value="Sc_DH/Rdtase_CS"/>
</dbReference>
<gene>
    <name evidence="4" type="ORF">BJ983_001723</name>
</gene>
<evidence type="ECO:0000313" key="5">
    <source>
        <dbReference type="Proteomes" id="UP000535890"/>
    </source>
</evidence>
<dbReference type="EC" id="1.1.1.30" evidence="4"/>
<keyword evidence="2 4" id="KW-0560">Oxidoreductase</keyword>
<name>A0A7Y9DUG1_9PSEU</name>
<dbReference type="AlphaFoldDB" id="A0A7Y9DUG1"/>
<dbReference type="GO" id="GO:0003858">
    <property type="term" value="F:3-hydroxybutyrate dehydrogenase activity"/>
    <property type="evidence" value="ECO:0007669"/>
    <property type="project" value="UniProtKB-EC"/>
</dbReference>
<proteinExistence type="inferred from homology"/>
<organism evidence="4 5">
    <name type="scientific">Actinomycetospora corticicola</name>
    <dbReference type="NCBI Taxonomy" id="663602"/>
    <lineage>
        <taxon>Bacteria</taxon>
        <taxon>Bacillati</taxon>
        <taxon>Actinomycetota</taxon>
        <taxon>Actinomycetes</taxon>
        <taxon>Pseudonocardiales</taxon>
        <taxon>Pseudonocardiaceae</taxon>
        <taxon>Actinomycetospora</taxon>
    </lineage>
</organism>
<dbReference type="EMBL" id="JACCBN010000001">
    <property type="protein sequence ID" value="NYD35621.1"/>
    <property type="molecule type" value="Genomic_DNA"/>
</dbReference>
<dbReference type="Gene3D" id="3.40.50.720">
    <property type="entry name" value="NAD(P)-binding Rossmann-like Domain"/>
    <property type="match status" value="1"/>
</dbReference>
<comment type="similarity">
    <text evidence="1 3">Belongs to the short-chain dehydrogenases/reductases (SDR) family.</text>
</comment>
<dbReference type="FunFam" id="3.40.50.720:FF:000084">
    <property type="entry name" value="Short-chain dehydrogenase reductase"/>
    <property type="match status" value="1"/>
</dbReference>
<dbReference type="PANTHER" id="PTHR42879:SF2">
    <property type="entry name" value="3-OXOACYL-[ACYL-CARRIER-PROTEIN] REDUCTASE FABG"/>
    <property type="match status" value="1"/>
</dbReference>
<dbReference type="InterPro" id="IPR036291">
    <property type="entry name" value="NAD(P)-bd_dom_sf"/>
</dbReference>
<dbReference type="PANTHER" id="PTHR42879">
    <property type="entry name" value="3-OXOACYL-(ACYL-CARRIER-PROTEIN) REDUCTASE"/>
    <property type="match status" value="1"/>
</dbReference>
<dbReference type="PROSITE" id="PS00061">
    <property type="entry name" value="ADH_SHORT"/>
    <property type="match status" value="1"/>
</dbReference>
<dbReference type="PRINTS" id="PR00080">
    <property type="entry name" value="SDRFAMILY"/>
</dbReference>
<keyword evidence="5" id="KW-1185">Reference proteome</keyword>
<dbReference type="Pfam" id="PF00106">
    <property type="entry name" value="adh_short"/>
    <property type="match status" value="1"/>
</dbReference>